<dbReference type="RefSeq" id="WP_104516991.1">
    <property type="nucleotide sequence ID" value="NZ_NHRY01000032.1"/>
</dbReference>
<dbReference type="InterPro" id="IPR029063">
    <property type="entry name" value="SAM-dependent_MTases_sf"/>
</dbReference>
<dbReference type="OrthoDB" id="9802097at2"/>
<organism evidence="1 2">
    <name type="scientific">Rhodopila globiformis</name>
    <name type="common">Rhodopseudomonas globiformis</name>
    <dbReference type="NCBI Taxonomy" id="1071"/>
    <lineage>
        <taxon>Bacteria</taxon>
        <taxon>Pseudomonadati</taxon>
        <taxon>Pseudomonadota</taxon>
        <taxon>Alphaproteobacteria</taxon>
        <taxon>Acetobacterales</taxon>
        <taxon>Acetobacteraceae</taxon>
        <taxon>Rhodopila</taxon>
    </lineage>
</organism>
<name>A0A2S6NNZ1_RHOGL</name>
<accession>A0A2S6NNZ1</accession>
<protein>
    <recommendedName>
        <fullName evidence="3">Methyltransferase type 11 domain-containing protein</fullName>
    </recommendedName>
</protein>
<dbReference type="SUPFAM" id="SSF53335">
    <property type="entry name" value="S-adenosyl-L-methionine-dependent methyltransferases"/>
    <property type="match status" value="1"/>
</dbReference>
<dbReference type="Pfam" id="PF13489">
    <property type="entry name" value="Methyltransf_23"/>
    <property type="match status" value="1"/>
</dbReference>
<dbReference type="SUPFAM" id="SSF158997">
    <property type="entry name" value="Trm112p-like"/>
    <property type="match status" value="1"/>
</dbReference>
<evidence type="ECO:0000313" key="2">
    <source>
        <dbReference type="Proteomes" id="UP000239724"/>
    </source>
</evidence>
<gene>
    <name evidence="1" type="ORF">CCS01_01075</name>
</gene>
<dbReference type="Gene3D" id="2.20.25.10">
    <property type="match status" value="1"/>
</dbReference>
<dbReference type="Proteomes" id="UP000239724">
    <property type="component" value="Unassembled WGS sequence"/>
</dbReference>
<evidence type="ECO:0000313" key="1">
    <source>
        <dbReference type="EMBL" id="PPQ39517.1"/>
    </source>
</evidence>
<reference evidence="1 2" key="1">
    <citation type="journal article" date="2018" name="Arch. Microbiol.">
        <title>New insights into the metabolic potential of the phototrophic purple bacterium Rhodopila globiformis DSM 161(T) from its draft genome sequence and evidence for a vanadium-dependent nitrogenase.</title>
        <authorList>
            <person name="Imhoff J.F."/>
            <person name="Rahn T."/>
            <person name="Kunzel S."/>
            <person name="Neulinger S.C."/>
        </authorList>
    </citation>
    <scope>NUCLEOTIDE SEQUENCE [LARGE SCALE GENOMIC DNA]</scope>
    <source>
        <strain evidence="1 2">DSM 161</strain>
    </source>
</reference>
<dbReference type="AlphaFoldDB" id="A0A2S6NNZ1"/>
<comment type="caution">
    <text evidence="1">The sequence shown here is derived from an EMBL/GenBank/DDBJ whole genome shotgun (WGS) entry which is preliminary data.</text>
</comment>
<dbReference type="Gene3D" id="3.40.50.150">
    <property type="entry name" value="Vaccinia Virus protein VP39"/>
    <property type="match status" value="1"/>
</dbReference>
<evidence type="ECO:0008006" key="3">
    <source>
        <dbReference type="Google" id="ProtNLM"/>
    </source>
</evidence>
<sequence>MTLPDWLHCPACQGRLTSAAPALLRCTACGRDIPVVDGIADFVGGQAIAATDPQRWGVDPAFGEAAIGDLPAQIRGAAGRRWPDYLGQVLEIGCGIGQMTRALVSGQPMRGLLAVDTAMRNVRACRHRLSPLAEAEIAFATLSGHQNAIRDAVADTVFGTDLLGQIGDLRGFLAMVHRALKPRGRAWFVVPNRRYRQAVCHALAEALVQCFARDGAWPNEIHGAAGLLGRSRRLLAHQGDAAFLAGLEQKHLFDSETLEDLGREVGFATAEAIPLDPDPVGARSLRRLLEAANLSEAFITATVPLAASAGQPYFGLLGRQDASAATLLWLTKAAGPEVTVFTARPKPPPIGFAGAESVVGGPPPRWSLELLASDTPQGVALKLGGWCLANTDVKWVRVTLDGMTRHAPVWRPRPDVHEVINRAGLYHPFNALCSGLDAELLFDGLHPAAGQCALHLDVVLGNEMVLRGPAPAVLRMHEPIVVNQ</sequence>
<keyword evidence="2" id="KW-1185">Reference proteome</keyword>
<dbReference type="EMBL" id="NHRY01000032">
    <property type="protein sequence ID" value="PPQ39517.1"/>
    <property type="molecule type" value="Genomic_DNA"/>
</dbReference>
<proteinExistence type="predicted"/>